<dbReference type="PANTHER" id="PTHR11208">
    <property type="entry name" value="RNA-BINDING PROTEIN RELATED"/>
    <property type="match status" value="1"/>
</dbReference>
<dbReference type="Bgee" id="WBGene00022101">
    <property type="expression patterns" value="Expressed in adult organism and 4 other cell types or tissues"/>
</dbReference>
<dbReference type="GO" id="GO:0048024">
    <property type="term" value="P:regulation of mRNA splicing, via spliceosome"/>
    <property type="evidence" value="ECO:0000318"/>
    <property type="project" value="GO_Central"/>
</dbReference>
<protein>
    <submittedName>
        <fullName evidence="5">K Homology domain-containing protein</fullName>
    </submittedName>
</protein>
<dbReference type="RefSeq" id="NP_741340.2">
    <property type="nucleotide sequence ID" value="NM_171289.4"/>
</dbReference>
<dbReference type="PROSITE" id="PS50084">
    <property type="entry name" value="KH_TYPE_1"/>
    <property type="match status" value="1"/>
</dbReference>
<dbReference type="InterPro" id="IPR045071">
    <property type="entry name" value="BBP-like"/>
</dbReference>
<sequence>MASNKKNQASGGDQKLAQSESGVELKTLLQLIGKAIEAAPATDEPAEPELPRFMRNNDNYHDQRRQFVVTLSEILMVPVEKYPKYNFVGRILGPRGMTVKQLEKETGCRIFVRGRASTTASNPESKPNKSTPSFSKPSLSIISRNALTEEPLHVYIECQDTQSAAQAKMAHAVEVIQRLLSPPKDGKDELKRQQLVDISLINGTYRVTSTSNEHVGQFRRPRYSADPTSNSTDLQLRPLDAHGAYGDVGSVYGIAQQKRIWQKPRGPDATSEEFAHSVSSREFVTDIVHKTKNSPRRANDAIFSLTDEIVNDSLKAAQTLLASHELLTFGLQDQQKMMKVTQYGAGDTSSRKNLPYPPPLMSTPMPPPGYSMCYMMPPYYPPRY</sequence>
<keyword evidence="1 2" id="KW-0694">RNA-binding</keyword>
<name>H2L0S1_CAEEL</name>
<dbReference type="CTD" id="177042"/>
<dbReference type="SMR" id="H2L0S1"/>
<dbReference type="ExpressionAtlas" id="H2L0S1">
    <property type="expression patterns" value="baseline and differential"/>
</dbReference>
<dbReference type="Pfam" id="PF22675">
    <property type="entry name" value="KH-I_KHDC4-BBP"/>
    <property type="match status" value="1"/>
</dbReference>
<dbReference type="OrthoDB" id="6777263at2759"/>
<proteinExistence type="predicted"/>
<dbReference type="STRING" id="6239.Y69A2AR.32a.1"/>
<dbReference type="WormBase" id="Y69A2AR.32a">
    <property type="protein sequence ID" value="CE36368"/>
    <property type="gene ID" value="WBGene00022101"/>
</dbReference>
<keyword evidence="6" id="KW-1185">Reference proteome</keyword>
<accession>H2L0S1</accession>
<evidence type="ECO:0000256" key="2">
    <source>
        <dbReference type="PROSITE-ProRule" id="PRU00117"/>
    </source>
</evidence>
<evidence type="ECO:0000256" key="3">
    <source>
        <dbReference type="SAM" id="MobiDB-lite"/>
    </source>
</evidence>
<dbReference type="SMART" id="SM00322">
    <property type="entry name" value="KH"/>
    <property type="match status" value="1"/>
</dbReference>
<evidence type="ECO:0000313" key="7">
    <source>
        <dbReference type="WormBase" id="Y69A2AR.32a"/>
    </source>
</evidence>
<evidence type="ECO:0000313" key="5">
    <source>
        <dbReference type="EMBL" id="CCD74134.1"/>
    </source>
</evidence>
<feature type="region of interest" description="Disordered" evidence="3">
    <location>
        <begin position="1"/>
        <end position="20"/>
    </location>
</feature>
<dbReference type="OMA" id="HVYIECY"/>
<dbReference type="InterPro" id="IPR055256">
    <property type="entry name" value="KH_1_KHDC4/BBP-like"/>
</dbReference>
<dbReference type="SUPFAM" id="SSF54791">
    <property type="entry name" value="Eukaryotic type KH-domain (KH-domain type I)"/>
    <property type="match status" value="1"/>
</dbReference>
<organism evidence="5 6">
    <name type="scientific">Caenorhabditis elegans</name>
    <dbReference type="NCBI Taxonomy" id="6239"/>
    <lineage>
        <taxon>Eukaryota</taxon>
        <taxon>Metazoa</taxon>
        <taxon>Ecdysozoa</taxon>
        <taxon>Nematoda</taxon>
        <taxon>Chromadorea</taxon>
        <taxon>Rhabditida</taxon>
        <taxon>Rhabditina</taxon>
        <taxon>Rhabditomorpha</taxon>
        <taxon>Rhabditoidea</taxon>
        <taxon>Rhabditidae</taxon>
        <taxon>Peloderinae</taxon>
        <taxon>Caenorhabditis</taxon>
    </lineage>
</organism>
<reference evidence="5 6" key="1">
    <citation type="journal article" date="1998" name="Science">
        <title>Genome sequence of the nematode C. elegans: a platform for investigating biology.</title>
        <authorList>
            <consortium name="The C. elegans sequencing consortium"/>
            <person name="Sulson J.E."/>
            <person name="Waterston R."/>
        </authorList>
    </citation>
    <scope>NUCLEOTIDE SEQUENCE [LARGE SCALE GENOMIC DNA]</scope>
    <source>
        <strain evidence="5 6">Bristol N2</strain>
    </source>
</reference>
<dbReference type="HOGENOM" id="CLU_720095_0_0_1"/>
<dbReference type="PANTHER" id="PTHR11208:SF103">
    <property type="entry name" value="K HOMOLOGY DOMAIN-CONTAINING PROTEIN"/>
    <property type="match status" value="1"/>
</dbReference>
<dbReference type="Gene3D" id="3.30.1370.10">
    <property type="entry name" value="K Homology domain, type 1"/>
    <property type="match status" value="1"/>
</dbReference>
<evidence type="ECO:0000256" key="1">
    <source>
        <dbReference type="ARBA" id="ARBA00022884"/>
    </source>
</evidence>
<feature type="region of interest" description="Disordered" evidence="3">
    <location>
        <begin position="114"/>
        <end position="137"/>
    </location>
</feature>
<dbReference type="AlphaFoldDB" id="H2L0S1"/>
<dbReference type="GeneID" id="177042"/>
<dbReference type="eggNOG" id="KOG1588">
    <property type="taxonomic scope" value="Eukaryota"/>
</dbReference>
<dbReference type="GO" id="GO:0003729">
    <property type="term" value="F:mRNA binding"/>
    <property type="evidence" value="ECO:0000318"/>
    <property type="project" value="GO_Central"/>
</dbReference>
<evidence type="ECO:0000259" key="4">
    <source>
        <dbReference type="SMART" id="SM00322"/>
    </source>
</evidence>
<feature type="region of interest" description="Disordered" evidence="3">
    <location>
        <begin position="39"/>
        <end position="58"/>
    </location>
</feature>
<dbReference type="GO" id="GO:0005634">
    <property type="term" value="C:nucleus"/>
    <property type="evidence" value="ECO:0000318"/>
    <property type="project" value="GO_Central"/>
</dbReference>
<dbReference type="EMBL" id="BX284604">
    <property type="protein sequence ID" value="CCD74134.1"/>
    <property type="molecule type" value="Genomic_DNA"/>
</dbReference>
<dbReference type="PaxDb" id="6239-Y69A2AR.32a"/>
<feature type="compositionally biased region" description="Polar residues" evidence="3">
    <location>
        <begin position="116"/>
        <end position="137"/>
    </location>
</feature>
<dbReference type="AGR" id="WB:WBGene00022101"/>
<dbReference type="FunCoup" id="H2L0S1">
    <property type="interactions" value="211"/>
</dbReference>
<gene>
    <name evidence="5" type="ORF">CELE_Y69A2AR.32</name>
    <name evidence="5 7" type="ORF">Y69A2AR.32</name>
</gene>
<dbReference type="InterPro" id="IPR004087">
    <property type="entry name" value="KH_dom"/>
</dbReference>
<feature type="domain" description="K Homology" evidence="4">
    <location>
        <begin position="69"/>
        <end position="181"/>
    </location>
</feature>
<evidence type="ECO:0000313" key="6">
    <source>
        <dbReference type="Proteomes" id="UP000001940"/>
    </source>
</evidence>
<dbReference type="PeptideAtlas" id="H2L0S1"/>
<dbReference type="InterPro" id="IPR036612">
    <property type="entry name" value="KH_dom_type_1_sf"/>
</dbReference>
<dbReference type="InParanoid" id="H2L0S1"/>
<dbReference type="Proteomes" id="UP000001940">
    <property type="component" value="Chromosome IV"/>
</dbReference>